<organism evidence="1 2">
    <name type="scientific">Microcystis aeruginosa PCC 7806SL</name>
    <dbReference type="NCBI Taxonomy" id="1903187"/>
    <lineage>
        <taxon>Bacteria</taxon>
        <taxon>Bacillati</taxon>
        <taxon>Cyanobacteriota</taxon>
        <taxon>Cyanophyceae</taxon>
        <taxon>Oscillatoriophycideae</taxon>
        <taxon>Chroococcales</taxon>
        <taxon>Microcystaceae</taxon>
        <taxon>Microcystis</taxon>
    </lineage>
</organism>
<dbReference type="AlphaFoldDB" id="A0AB33BR87"/>
<sequence length="37" mass="3894">MINFGDADADAVDGIGLLPYIVDYSKGFAGCIDSNKK</sequence>
<accession>A0AB33BR87</accession>
<reference evidence="1 2" key="1">
    <citation type="journal article" date="2018" name="Harmful Algae">
        <title>The highly heterogeneous methylated genomes and diverse restriction-modification systems of bloom-forming Microcystis.</title>
        <authorList>
            <person name="Zhao L."/>
            <person name="Song Y."/>
            <person name="Li L."/>
            <person name="Gan N."/>
            <person name="Brand J.J."/>
            <person name="Song L."/>
        </authorList>
    </citation>
    <scope>NUCLEOTIDE SEQUENCE [LARGE SCALE GENOMIC DNA]</scope>
    <source>
        <strain evidence="1 2">PCC 7806SL</strain>
    </source>
</reference>
<gene>
    <name evidence="1" type="ORF">BH695_3335</name>
</gene>
<name>A0AB33BR87_MICA7</name>
<evidence type="ECO:0000313" key="1">
    <source>
        <dbReference type="EMBL" id="ARI82614.1"/>
    </source>
</evidence>
<evidence type="ECO:0000313" key="2">
    <source>
        <dbReference type="Proteomes" id="UP000192439"/>
    </source>
</evidence>
<dbReference type="EMBL" id="CP020771">
    <property type="protein sequence ID" value="ARI82614.1"/>
    <property type="molecule type" value="Genomic_DNA"/>
</dbReference>
<protein>
    <submittedName>
        <fullName evidence="1">Uncharacterized protein</fullName>
    </submittedName>
</protein>
<keyword evidence="2" id="KW-1185">Reference proteome</keyword>
<proteinExistence type="predicted"/>
<dbReference type="Proteomes" id="UP000192439">
    <property type="component" value="Chromosome"/>
</dbReference>